<dbReference type="EMBL" id="JBJUIK010000008">
    <property type="protein sequence ID" value="KAL3520036.1"/>
    <property type="molecule type" value="Genomic_DNA"/>
</dbReference>
<gene>
    <name evidence="1" type="ORF">ACH5RR_018185</name>
</gene>
<keyword evidence="2" id="KW-1185">Reference proteome</keyword>
<comment type="caution">
    <text evidence="1">The sequence shown here is derived from an EMBL/GenBank/DDBJ whole genome shotgun (WGS) entry which is preliminary data.</text>
</comment>
<proteinExistence type="predicted"/>
<protein>
    <submittedName>
        <fullName evidence="1">Uncharacterized protein</fullName>
    </submittedName>
</protein>
<dbReference type="Proteomes" id="UP001630127">
    <property type="component" value="Unassembled WGS sequence"/>
</dbReference>
<evidence type="ECO:0000313" key="1">
    <source>
        <dbReference type="EMBL" id="KAL3520036.1"/>
    </source>
</evidence>
<name>A0ABD2ZKV6_9GENT</name>
<organism evidence="1 2">
    <name type="scientific">Cinchona calisaya</name>
    <dbReference type="NCBI Taxonomy" id="153742"/>
    <lineage>
        <taxon>Eukaryota</taxon>
        <taxon>Viridiplantae</taxon>
        <taxon>Streptophyta</taxon>
        <taxon>Embryophyta</taxon>
        <taxon>Tracheophyta</taxon>
        <taxon>Spermatophyta</taxon>
        <taxon>Magnoliopsida</taxon>
        <taxon>eudicotyledons</taxon>
        <taxon>Gunneridae</taxon>
        <taxon>Pentapetalae</taxon>
        <taxon>asterids</taxon>
        <taxon>lamiids</taxon>
        <taxon>Gentianales</taxon>
        <taxon>Rubiaceae</taxon>
        <taxon>Cinchonoideae</taxon>
        <taxon>Cinchoneae</taxon>
        <taxon>Cinchona</taxon>
    </lineage>
</organism>
<evidence type="ECO:0000313" key="2">
    <source>
        <dbReference type="Proteomes" id="UP001630127"/>
    </source>
</evidence>
<accession>A0ABD2ZKV6</accession>
<reference evidence="1 2" key="1">
    <citation type="submission" date="2024-11" db="EMBL/GenBank/DDBJ databases">
        <title>A near-complete genome assembly of Cinchona calisaya.</title>
        <authorList>
            <person name="Lian D.C."/>
            <person name="Zhao X.W."/>
            <person name="Wei L."/>
        </authorList>
    </citation>
    <scope>NUCLEOTIDE SEQUENCE [LARGE SCALE GENOMIC DNA]</scope>
    <source>
        <tissue evidence="1">Nenye</tissue>
    </source>
</reference>
<dbReference type="AlphaFoldDB" id="A0ABD2ZKV6"/>
<sequence length="117" mass="13419">MKNSGPLIMQPMNFGINFLSEIDKRNWEEFCLRLGLVGRLDLVCEFSSNTFELQSNTIWVLKSPISLTSISVNRIFGIPNILYSEFTKFDLGDINIEEVIDVVTKSMGTWSKSTYRE</sequence>